<evidence type="ECO:0000313" key="14">
    <source>
        <dbReference type="EMBL" id="KKQ67467.1"/>
    </source>
</evidence>
<keyword evidence="8 9" id="KW-0694">RNA-binding</keyword>
<keyword evidence="1 9" id="KW-0963">Cytoplasm</keyword>
<feature type="binding site" evidence="12">
    <location>
        <position position="70"/>
    </location>
    <ligand>
        <name>Ca(2+)</name>
        <dbReference type="ChEBI" id="CHEBI:29108"/>
    </ligand>
</feature>
<dbReference type="InterPro" id="IPR055132">
    <property type="entry name" value="RNase_J_b_CASP"/>
</dbReference>
<dbReference type="GO" id="GO:0004521">
    <property type="term" value="F:RNA endonuclease activity"/>
    <property type="evidence" value="ECO:0007669"/>
    <property type="project" value="UniProtKB-UniRule"/>
</dbReference>
<comment type="cofactor">
    <cofactor evidence="12">
        <name>Zn(2+)</name>
        <dbReference type="ChEBI" id="CHEBI:29105"/>
    </cofactor>
    <text evidence="12">Binds 2 Zn(2+) ions per subunit. It is not clear if Zn(2+) or Mg(2+) is physiologically important.</text>
</comment>
<feature type="binding site" evidence="12">
    <location>
        <position position="184"/>
    </location>
    <ligand>
        <name>Zn(2+)</name>
        <dbReference type="ChEBI" id="CHEBI:29105"/>
        <label>1</label>
        <note>catalytic</note>
    </ligand>
</feature>
<evidence type="ECO:0000256" key="8">
    <source>
        <dbReference type="ARBA" id="ARBA00022884"/>
    </source>
</evidence>
<evidence type="ECO:0000256" key="9">
    <source>
        <dbReference type="HAMAP-Rule" id="MF_01491"/>
    </source>
</evidence>
<dbReference type="Pfam" id="PF07521">
    <property type="entry name" value="RMMBL"/>
    <property type="match status" value="1"/>
</dbReference>
<comment type="function">
    <text evidence="9">An RNase that has 5'-3' exonuclease and possibly endonuclease activity. Involved in maturation of rRNA and in some organisms also mRNA maturation and/or decay.</text>
</comment>
<evidence type="ECO:0000256" key="4">
    <source>
        <dbReference type="ARBA" id="ARBA00022759"/>
    </source>
</evidence>
<dbReference type="GO" id="GO:0004534">
    <property type="term" value="F:5'-3' RNA exonuclease activity"/>
    <property type="evidence" value="ECO:0007669"/>
    <property type="project" value="UniProtKB-UniRule"/>
</dbReference>
<dbReference type="Gene3D" id="3.60.15.10">
    <property type="entry name" value="Ribonuclease Z/Hydroxyacylglutathione hydrolase-like"/>
    <property type="match status" value="1"/>
</dbReference>
<dbReference type="GO" id="GO:0006364">
    <property type="term" value="P:rRNA processing"/>
    <property type="evidence" value="ECO:0007669"/>
    <property type="project" value="UniProtKB-UniRule"/>
</dbReference>
<feature type="domain" description="Metallo-beta-lactamase" evidence="13">
    <location>
        <begin position="42"/>
        <end position="236"/>
    </location>
</feature>
<dbReference type="Gene3D" id="3.10.20.580">
    <property type="match status" value="1"/>
</dbReference>
<dbReference type="PANTHER" id="PTHR43694">
    <property type="entry name" value="RIBONUCLEASE J"/>
    <property type="match status" value="1"/>
</dbReference>
<dbReference type="CDD" id="cd07714">
    <property type="entry name" value="RNaseJ_MBL-fold"/>
    <property type="match status" value="1"/>
</dbReference>
<dbReference type="Pfam" id="PF00753">
    <property type="entry name" value="Lactamase_B"/>
    <property type="match status" value="1"/>
</dbReference>
<evidence type="ECO:0000256" key="7">
    <source>
        <dbReference type="ARBA" id="ARBA00022839"/>
    </source>
</evidence>
<dbReference type="AlphaFoldDB" id="A0A0G0JKS0"/>
<feature type="binding site" evidence="12">
    <location>
        <position position="465"/>
    </location>
    <ligand>
        <name>Ca(2+)</name>
        <dbReference type="ChEBI" id="CHEBI:29108"/>
    </ligand>
</feature>
<dbReference type="Pfam" id="PF22505">
    <property type="entry name" value="RNase_J_b_CASP"/>
    <property type="match status" value="1"/>
</dbReference>
<comment type="subunit">
    <text evidence="9">Homodimer, may be a subunit of the RNA degradosome.</text>
</comment>
<dbReference type="InterPro" id="IPR030854">
    <property type="entry name" value="RNase_J_bac"/>
</dbReference>
<reference evidence="14 15" key="1">
    <citation type="journal article" date="2015" name="Nature">
        <title>rRNA introns, odd ribosomes, and small enigmatic genomes across a large radiation of phyla.</title>
        <authorList>
            <person name="Brown C.T."/>
            <person name="Hug L.A."/>
            <person name="Thomas B.C."/>
            <person name="Sharon I."/>
            <person name="Castelle C.J."/>
            <person name="Singh A."/>
            <person name="Wilkins M.J."/>
            <person name="Williams K.H."/>
            <person name="Banfield J.F."/>
        </authorList>
    </citation>
    <scope>NUCLEOTIDE SEQUENCE [LARGE SCALE GENOMIC DNA]</scope>
</reference>
<dbReference type="Pfam" id="PF17770">
    <property type="entry name" value="RNase_J_C"/>
    <property type="match status" value="1"/>
</dbReference>
<dbReference type="GO" id="GO:0003723">
    <property type="term" value="F:RNA binding"/>
    <property type="evidence" value="ECO:0007669"/>
    <property type="project" value="UniProtKB-UniRule"/>
</dbReference>
<feature type="binding site" evidence="12">
    <location>
        <position position="72"/>
    </location>
    <ligand>
        <name>Ca(2+)</name>
        <dbReference type="ChEBI" id="CHEBI:29108"/>
    </ligand>
</feature>
<dbReference type="InterPro" id="IPR036866">
    <property type="entry name" value="RibonucZ/Hydroxyglut_hydro"/>
</dbReference>
<dbReference type="EC" id="3.1.-.-" evidence="9"/>
<organism evidence="14 15">
    <name type="scientific">Candidatus Daviesbacteria bacterium GW2011_GWA2_38_24</name>
    <dbReference type="NCBI Taxonomy" id="1618422"/>
    <lineage>
        <taxon>Bacteria</taxon>
        <taxon>Candidatus Daviesiibacteriota</taxon>
    </lineage>
</organism>
<dbReference type="InterPro" id="IPR041636">
    <property type="entry name" value="RNase_J_C"/>
</dbReference>
<evidence type="ECO:0000256" key="10">
    <source>
        <dbReference type="PIRSR" id="PIRSR004803-1"/>
    </source>
</evidence>
<feature type="binding site" evidence="12">
    <location>
        <position position="100"/>
    </location>
    <ligand>
        <name>Zn(2+)</name>
        <dbReference type="ChEBI" id="CHEBI:29105"/>
        <label>1</label>
        <note>catalytic</note>
    </ligand>
</feature>
<keyword evidence="7 9" id="KW-0269">Exonuclease</keyword>
<evidence type="ECO:0000256" key="12">
    <source>
        <dbReference type="PIRSR" id="PIRSR004803-3"/>
    </source>
</evidence>
<dbReference type="SMART" id="SM00849">
    <property type="entry name" value="Lactamase_B"/>
    <property type="match status" value="1"/>
</dbReference>
<comment type="subcellular location">
    <subcellularLocation>
        <location evidence="9">Cytoplasm</location>
    </subcellularLocation>
</comment>
<feature type="binding site" evidence="12">
    <location>
        <position position="95"/>
    </location>
    <ligand>
        <name>Zn(2+)</name>
        <dbReference type="ChEBI" id="CHEBI:29105"/>
        <label>1</label>
        <note>catalytic</note>
    </ligand>
</feature>
<comment type="similarity">
    <text evidence="9">Belongs to the metallo-beta-lactamase superfamily. RNA-metabolizing metallo-beta-lactamase-like family. Bacterial RNase J subfamily.</text>
</comment>
<dbReference type="InterPro" id="IPR011108">
    <property type="entry name" value="RMMBL"/>
</dbReference>
<dbReference type="Gene3D" id="3.40.50.10710">
    <property type="entry name" value="Metallo-hydrolase/oxidoreductase"/>
    <property type="match status" value="1"/>
</dbReference>
<feature type="active site" description="Proton acceptor" evidence="10">
    <location>
        <position position="390"/>
    </location>
</feature>
<keyword evidence="3 12" id="KW-0479">Metal-binding</keyword>
<dbReference type="PATRIC" id="fig|1618422.5.peg.400"/>
<dbReference type="EMBL" id="LBUP01000001">
    <property type="protein sequence ID" value="KKQ67467.1"/>
    <property type="molecule type" value="Genomic_DNA"/>
</dbReference>
<feature type="binding site" evidence="12">
    <location>
        <position position="99"/>
    </location>
    <ligand>
        <name>Zn(2+)</name>
        <dbReference type="ChEBI" id="CHEBI:29105"/>
        <label>1</label>
        <note>catalytic</note>
    </ligand>
</feature>
<dbReference type="SUPFAM" id="SSF56281">
    <property type="entry name" value="Metallo-hydrolase/oxidoreductase"/>
    <property type="match status" value="1"/>
</dbReference>
<gene>
    <name evidence="9" type="primary">rnj</name>
    <name evidence="14" type="ORF">US86_C0001G0394</name>
</gene>
<dbReference type="HAMAP" id="MF_01491">
    <property type="entry name" value="RNase_J_bact"/>
    <property type="match status" value="1"/>
</dbReference>
<feature type="binding site" evidence="12">
    <location>
        <position position="97"/>
    </location>
    <ligand>
        <name>Zn(2+)</name>
        <dbReference type="ChEBI" id="CHEBI:29105"/>
        <label>1</label>
        <note>catalytic</note>
    </ligand>
</feature>
<dbReference type="PANTHER" id="PTHR43694:SF1">
    <property type="entry name" value="RIBONUCLEASE J"/>
    <property type="match status" value="1"/>
</dbReference>
<feature type="binding site" evidence="11">
    <location>
        <begin position="253"/>
        <end position="255"/>
    </location>
    <ligand>
        <name>substrate</name>
    </ligand>
</feature>
<dbReference type="NCBIfam" id="TIGR00649">
    <property type="entry name" value="MG423"/>
    <property type="match status" value="1"/>
</dbReference>
<dbReference type="InterPro" id="IPR001279">
    <property type="entry name" value="Metallo-B-lactamas"/>
</dbReference>
<evidence type="ECO:0000256" key="6">
    <source>
        <dbReference type="ARBA" id="ARBA00022833"/>
    </source>
</evidence>
<comment type="cofactor">
    <cofactor evidence="12">
        <name>Ca(2+)</name>
        <dbReference type="ChEBI" id="CHEBI:29108"/>
    </cofactor>
    <text evidence="12">Binds 1 Ca(2+) cation per subunit. Seen in 1 crystal structure, it is not clear if it is physiologically important.</text>
</comment>
<evidence type="ECO:0000256" key="2">
    <source>
        <dbReference type="ARBA" id="ARBA00022722"/>
    </source>
</evidence>
<feature type="active site" description="Proton donor" evidence="10">
    <location>
        <position position="216"/>
    </location>
</feature>
<proteinExistence type="inferred from homology"/>
<protein>
    <recommendedName>
        <fullName evidence="9">Ribonuclease J</fullName>
        <shortName evidence="9">RNase J</shortName>
        <ecNumber evidence="9">3.1.-.-</ecNumber>
    </recommendedName>
</protein>
<dbReference type="GO" id="GO:0008270">
    <property type="term" value="F:zinc ion binding"/>
    <property type="evidence" value="ECO:0007669"/>
    <property type="project" value="InterPro"/>
</dbReference>
<evidence type="ECO:0000313" key="15">
    <source>
        <dbReference type="Proteomes" id="UP000034235"/>
    </source>
</evidence>
<evidence type="ECO:0000256" key="5">
    <source>
        <dbReference type="ARBA" id="ARBA00022801"/>
    </source>
</evidence>
<dbReference type="PIRSF" id="PIRSF004803">
    <property type="entry name" value="RnjA"/>
    <property type="match status" value="1"/>
</dbReference>
<sequence>MKIKSFKPKVLKNISLKNLNYTKSVDTGKLKLIPLGGMGEVTKNLYVYEYGDDIVIVDCGVGFPEEGMLGIDLVIPDITYLKDKRHKIKGFIISHAHDDHIGGLPYIWPEIDAPIYATKLTSGLIRAKFIEHNLPKERIKTINVEDSLTLGSFQVSFYAVTHSVPDAVGIVLRTPVGTIIHQADFKIDWTPVSGSPPDVAKIAQIGSQGVLFMTMDCLRVEKEGWTLSEQTIEPTFADVERETKGKLLITMTSSNVTRMQQAINVAFKAGRKVALSGRSMESNFQVARDLGYLDVPPGMVIAQDEIKRFPDSQVMILIAGSQGQDGSALSRVANGDHKFVFIGKDDSIVFSADPIPSTETAQNALIDNLTRLGCNVYYSQLTSDLHVSGHAAKEELKLMINLAKPKYILPIGGTFRHMKAFSKLAQSLGYNQNQILLTENGQVIEVGSGKAYVNGKVDVSNVYIDGLGVGDVGNIVLRDRQVMAEDGIVVVIVPVVKSTGEVGGEPDIITRGFVYEKHAEDLIDAGKRLVRDSIRDHFRKHDKLDWRYLRSSIEESLERLFYKETNRRPMILPVVVDL</sequence>
<evidence type="ECO:0000256" key="1">
    <source>
        <dbReference type="ARBA" id="ARBA00022490"/>
    </source>
</evidence>
<keyword evidence="5 9" id="KW-0378">Hydrolase</keyword>
<dbReference type="Proteomes" id="UP000034235">
    <property type="component" value="Unassembled WGS sequence"/>
</dbReference>
<keyword evidence="2 9" id="KW-0540">Nuclease</keyword>
<keyword evidence="6 12" id="KW-0862">Zinc</keyword>
<evidence type="ECO:0000256" key="11">
    <source>
        <dbReference type="PIRSR" id="PIRSR004803-2"/>
    </source>
</evidence>
<keyword evidence="9" id="KW-0698">rRNA processing</keyword>
<dbReference type="InterPro" id="IPR042173">
    <property type="entry name" value="RNase_J_2"/>
</dbReference>
<feature type="binding site" evidence="9 11">
    <location>
        <begin position="386"/>
        <end position="390"/>
    </location>
    <ligand>
        <name>substrate</name>
    </ligand>
</feature>
<comment type="caution">
    <text evidence="14">The sequence shown here is derived from an EMBL/GenBank/DDBJ whole genome shotgun (WGS) entry which is preliminary data.</text>
</comment>
<evidence type="ECO:0000259" key="13">
    <source>
        <dbReference type="SMART" id="SM00849"/>
    </source>
</evidence>
<feature type="binding site" evidence="12">
    <location>
        <position position="162"/>
    </location>
    <ligand>
        <name>Zn(2+)</name>
        <dbReference type="ChEBI" id="CHEBI:29105"/>
        <label>1</label>
        <note>catalytic</note>
    </ligand>
</feature>
<dbReference type="GO" id="GO:0005737">
    <property type="term" value="C:cytoplasm"/>
    <property type="evidence" value="ECO:0007669"/>
    <property type="project" value="UniProtKB-SubCell"/>
</dbReference>
<keyword evidence="12" id="KW-0106">Calcium</keyword>
<dbReference type="InterPro" id="IPR004613">
    <property type="entry name" value="RNase_J"/>
</dbReference>
<accession>A0A0G0JKS0</accession>
<name>A0A0G0JKS0_9BACT</name>
<keyword evidence="4 9" id="KW-0255">Endonuclease</keyword>
<evidence type="ECO:0000256" key="3">
    <source>
        <dbReference type="ARBA" id="ARBA00022723"/>
    </source>
</evidence>